<gene>
    <name evidence="1" type="ORF">HMPREF9265_1262</name>
</gene>
<dbReference type="EMBL" id="AEKL01000013">
    <property type="protein sequence ID" value="EFQ53864.1"/>
    <property type="molecule type" value="Genomic_DNA"/>
</dbReference>
<dbReference type="eggNOG" id="ENOG5032S6V">
    <property type="taxonomic scope" value="Bacteria"/>
</dbReference>
<dbReference type="Pfam" id="PF12952">
    <property type="entry name" value="DUF3841"/>
    <property type="match status" value="1"/>
</dbReference>
<evidence type="ECO:0000313" key="2">
    <source>
        <dbReference type="Proteomes" id="UP000003070"/>
    </source>
</evidence>
<evidence type="ECO:0008006" key="3">
    <source>
        <dbReference type="Google" id="ProtNLM"/>
    </source>
</evidence>
<accession>E3C5Z1</accession>
<dbReference type="InterPro" id="IPR024211">
    <property type="entry name" value="DUF3841"/>
</dbReference>
<dbReference type="Proteomes" id="UP000003070">
    <property type="component" value="Unassembled WGS sequence"/>
</dbReference>
<comment type="caution">
    <text evidence="1">The sequence shown here is derived from an EMBL/GenBank/DDBJ whole genome shotgun (WGS) entry which is preliminary data.</text>
</comment>
<protein>
    <recommendedName>
        <fullName evidence="3">DUF3841 domain-containing protein</fullName>
    </recommendedName>
</protein>
<evidence type="ECO:0000313" key="1">
    <source>
        <dbReference type="EMBL" id="EFQ53864.1"/>
    </source>
</evidence>
<sequence>MIFALVIMIMWTIQPYNVYQQLVKEGYFYCDPNQSENLQYSDFRLAYRWMIKQLKAKAGQPCNQVTTPLWAWYRSHDYRHQRPDFRWCKTYPDEVCIEFDIPEEKVLLSDFEGWHFVLNNWYYSSATSDEEWERDEKWFASLSKQKQQPVKEKSWQRIFDITPRYGEWTRNGDAVQGCFWLLQMNQVRKVWRLKKGERVHEIYSV</sequence>
<dbReference type="AlphaFoldDB" id="E3C5Z1"/>
<organism evidence="1 2">
    <name type="scientific">Limosilactobacillus oris PB013-T2-3</name>
    <dbReference type="NCBI Taxonomy" id="908339"/>
    <lineage>
        <taxon>Bacteria</taxon>
        <taxon>Bacillati</taxon>
        <taxon>Bacillota</taxon>
        <taxon>Bacilli</taxon>
        <taxon>Lactobacillales</taxon>
        <taxon>Lactobacillaceae</taxon>
        <taxon>Limosilactobacillus</taxon>
    </lineage>
</organism>
<proteinExistence type="predicted"/>
<name>E3C5Z1_9LACO</name>
<reference evidence="1 2" key="1">
    <citation type="submission" date="2010-10" db="EMBL/GenBank/DDBJ databases">
        <authorList>
            <person name="Durkin A.S."/>
            <person name="Madupu R."/>
            <person name="Torralba M."/>
            <person name="Gillis M."/>
            <person name="Methe B."/>
            <person name="Sutton G."/>
            <person name="Nelson K.E."/>
        </authorList>
    </citation>
    <scope>NUCLEOTIDE SEQUENCE [LARGE SCALE GENOMIC DNA]</scope>
    <source>
        <strain evidence="1 2">PB013-T2-3</strain>
    </source>
</reference>